<evidence type="ECO:0000256" key="2">
    <source>
        <dbReference type="ARBA" id="ARBA00023002"/>
    </source>
</evidence>
<reference evidence="6 7" key="1">
    <citation type="submission" date="2015-11" db="EMBL/GenBank/DDBJ databases">
        <title>Genomic analysis of 38 Legionella species identifies large and diverse effector repertoires.</title>
        <authorList>
            <person name="Burstein D."/>
            <person name="Amaro F."/>
            <person name="Zusman T."/>
            <person name="Lifshitz Z."/>
            <person name="Cohen O."/>
            <person name="Gilbert J.A."/>
            <person name="Pupko T."/>
            <person name="Shuman H.A."/>
            <person name="Segal G."/>
        </authorList>
    </citation>
    <scope>NUCLEOTIDE SEQUENCE [LARGE SCALE GENOMIC DNA]</scope>
    <source>
        <strain evidence="6 7">CDC#1442-AUS-E</strain>
    </source>
</reference>
<gene>
    <name evidence="6" type="ORF">Lqui_2120</name>
</gene>
<dbReference type="STRING" id="45073.Lqui_2120"/>
<dbReference type="InterPro" id="IPR015590">
    <property type="entry name" value="Aldehyde_DH_dom"/>
</dbReference>
<keyword evidence="7" id="KW-1185">Reference proteome</keyword>
<feature type="region of interest" description="Disordered" evidence="4">
    <location>
        <begin position="661"/>
        <end position="680"/>
    </location>
</feature>
<evidence type="ECO:0000256" key="1">
    <source>
        <dbReference type="ARBA" id="ARBA00009986"/>
    </source>
</evidence>
<organism evidence="6 7">
    <name type="scientific">Legionella quinlivanii</name>
    <dbReference type="NCBI Taxonomy" id="45073"/>
    <lineage>
        <taxon>Bacteria</taxon>
        <taxon>Pseudomonadati</taxon>
        <taxon>Pseudomonadota</taxon>
        <taxon>Gammaproteobacteria</taxon>
        <taxon>Legionellales</taxon>
        <taxon>Legionellaceae</taxon>
        <taxon>Legionella</taxon>
    </lineage>
</organism>
<dbReference type="PATRIC" id="fig|45073.5.peg.2235"/>
<dbReference type="PANTHER" id="PTHR43720">
    <property type="entry name" value="2-AMINOMUCONIC SEMIALDEHYDE DEHYDROGENASE"/>
    <property type="match status" value="1"/>
</dbReference>
<dbReference type="RefSeq" id="WP_058508216.1">
    <property type="nucleotide sequence ID" value="NZ_CAAAIK010000043.1"/>
</dbReference>
<comment type="caution">
    <text evidence="6">The sequence shown here is derived from an EMBL/GenBank/DDBJ whole genome shotgun (WGS) entry which is preliminary data.</text>
</comment>
<dbReference type="InterPro" id="IPR016161">
    <property type="entry name" value="Ald_DH/histidinol_DH"/>
</dbReference>
<dbReference type="EMBL" id="LNYS01000016">
    <property type="protein sequence ID" value="KTD48078.1"/>
    <property type="molecule type" value="Genomic_DNA"/>
</dbReference>
<dbReference type="PANTHER" id="PTHR43720:SF2">
    <property type="entry name" value="2-AMINOMUCONIC SEMIALDEHYDE DEHYDROGENASE"/>
    <property type="match status" value="1"/>
</dbReference>
<proteinExistence type="inferred from homology"/>
<evidence type="ECO:0000256" key="4">
    <source>
        <dbReference type="SAM" id="MobiDB-lite"/>
    </source>
</evidence>
<dbReference type="Gene3D" id="3.40.605.10">
    <property type="entry name" value="Aldehyde Dehydrogenase, Chain A, domain 1"/>
    <property type="match status" value="1"/>
</dbReference>
<evidence type="ECO:0000313" key="6">
    <source>
        <dbReference type="EMBL" id="KTD48078.1"/>
    </source>
</evidence>
<dbReference type="AlphaFoldDB" id="A0A0W0XUE3"/>
<dbReference type="InterPro" id="IPR016163">
    <property type="entry name" value="Ald_DH_C"/>
</dbReference>
<keyword evidence="2" id="KW-0560">Oxidoreductase</keyword>
<dbReference type="SUPFAM" id="SSF53720">
    <property type="entry name" value="ALDH-like"/>
    <property type="match status" value="1"/>
</dbReference>
<dbReference type="Pfam" id="PF00171">
    <property type="entry name" value="Aldedh"/>
    <property type="match status" value="1"/>
</dbReference>
<dbReference type="OrthoDB" id="9803151at2"/>
<dbReference type="GO" id="GO:0016620">
    <property type="term" value="F:oxidoreductase activity, acting on the aldehyde or oxo group of donors, NAD or NADP as acceptor"/>
    <property type="evidence" value="ECO:0007669"/>
    <property type="project" value="InterPro"/>
</dbReference>
<accession>A0A0W0XUE3</accession>
<dbReference type="Gene3D" id="3.40.309.10">
    <property type="entry name" value="Aldehyde Dehydrogenase, Chain A, domain 2"/>
    <property type="match status" value="1"/>
</dbReference>
<comment type="similarity">
    <text evidence="1">Belongs to the aldehyde dehydrogenase family.</text>
</comment>
<dbReference type="InterPro" id="IPR016162">
    <property type="entry name" value="Ald_DH_N"/>
</dbReference>
<name>A0A0W0XUE3_9GAMM</name>
<evidence type="ECO:0000259" key="5">
    <source>
        <dbReference type="Pfam" id="PF00171"/>
    </source>
</evidence>
<keyword evidence="3" id="KW-0520">NAD</keyword>
<feature type="domain" description="Aldehyde dehydrogenase" evidence="5">
    <location>
        <begin position="138"/>
        <end position="317"/>
    </location>
</feature>
<evidence type="ECO:0000256" key="3">
    <source>
        <dbReference type="ARBA" id="ARBA00023027"/>
    </source>
</evidence>
<sequence length="680" mass="76146">MHYLKLLAELKVRLKAKSEALKNLLAEYQPFDVTDYEIERCIRTIDGIEENSAYLNCTQSIDSIAIMLPSNLPLYSLLIFAIIPSFLSKSVHVRPNSILQELNLISRIYDELDLDNLFPNVGVVNEEHAGFEKYIRNANLVIFTGKPSNAEKFLKLMKQDTLLIINGAGHNPVVVTETANIEEAVKGATLLKGFNSGQDCAGPDAILVHRKIAEKFIEQFQQAFNSLPAGACDDPNTIIGPIHRLSELQRLMMLIHQNKKDILSGGIINLNTSQISPTIIVRGIERYPNFKEVYGPVAFIHPYKEDRDLSLYFNDLDGQYSANRMYVSLYGDSEYISSRDDAVNPGRPGNVGIVLKNETIHDVEIGYKAYGGYSMGASGIVKKSSTGTQRAAMPILIPEVIVKYLINNQDLPKSYEEKTSQPRGPSILRNKNDIEPIVLDFQQTVTRAFGDLLAFGFVFGSAAKGKLKVKGDDCDDLDTFVCLKNESPETEAIYLEELKKLHYKYNLKVDDVFPAEIMTLETLKEAISRASKHDVSIWKPIEGQMFDDLFWVHSLTDKKTGFIGDGKLMSSLIKSAQSNIYRWQKQIIAEIKGSSTLPLHLHSTFSGLGKDQIIEKMEKMPPHLVVHLGLNYINENNKKFDQSIQNSIQAQKEGMGFFQLPTPGQRSTTPILPRPGVLNT</sequence>
<evidence type="ECO:0000313" key="7">
    <source>
        <dbReference type="Proteomes" id="UP000054618"/>
    </source>
</evidence>
<protein>
    <submittedName>
        <fullName evidence="6">Succinate semialdehyde dehydrogenase</fullName>
    </submittedName>
</protein>
<dbReference type="Proteomes" id="UP000054618">
    <property type="component" value="Unassembled WGS sequence"/>
</dbReference>